<feature type="compositionally biased region" description="Basic and acidic residues" evidence="1">
    <location>
        <begin position="41"/>
        <end position="52"/>
    </location>
</feature>
<accession>M5Q3C5</accession>
<organism evidence="2 3">
    <name type="scientific">Desulfocurvibacter africanus PCS</name>
    <dbReference type="NCBI Taxonomy" id="1262666"/>
    <lineage>
        <taxon>Bacteria</taxon>
        <taxon>Pseudomonadati</taxon>
        <taxon>Thermodesulfobacteriota</taxon>
        <taxon>Desulfovibrionia</taxon>
        <taxon>Desulfovibrionales</taxon>
        <taxon>Desulfovibrionaceae</taxon>
        <taxon>Desulfocurvibacter</taxon>
    </lineage>
</organism>
<gene>
    <name evidence="2" type="ORF">PCS_01034</name>
</gene>
<reference evidence="2 3" key="1">
    <citation type="journal article" date="2013" name="Genome Announc.">
        <title>Draft Genome Sequence for Desulfovibrio africanus Strain PCS.</title>
        <authorList>
            <person name="Brown S.D."/>
            <person name="Utturkar S.M."/>
            <person name="Arkin A.P."/>
            <person name="Deutschbauer A.M."/>
            <person name="Elias D.A."/>
            <person name="Hazen T.C."/>
            <person name="Chakraborty R."/>
        </authorList>
    </citation>
    <scope>NUCLEOTIDE SEQUENCE [LARGE SCALE GENOMIC DNA]</scope>
    <source>
        <strain evidence="2 3">PCS</strain>
    </source>
</reference>
<comment type="caution">
    <text evidence="2">The sequence shown here is derived from an EMBL/GenBank/DDBJ whole genome shotgun (WGS) entry which is preliminary data.</text>
</comment>
<dbReference type="AlphaFoldDB" id="M5Q3C5"/>
<sequence>MLIQIADHDNAAARTQGQLPFQLEVTAAKDAQSGLGSETLEQIKRQEEDSKQQEQGSSHLEQFRKVTALGHGGTIQAASLARWGL</sequence>
<evidence type="ECO:0000313" key="3">
    <source>
        <dbReference type="Proteomes" id="UP000011922"/>
    </source>
</evidence>
<evidence type="ECO:0000256" key="1">
    <source>
        <dbReference type="SAM" id="MobiDB-lite"/>
    </source>
</evidence>
<name>M5Q3C5_DESAF</name>
<dbReference type="EMBL" id="AOSV01000007">
    <property type="protein sequence ID" value="EMG38208.1"/>
    <property type="molecule type" value="Genomic_DNA"/>
</dbReference>
<feature type="region of interest" description="Disordered" evidence="1">
    <location>
        <begin position="34"/>
        <end position="59"/>
    </location>
</feature>
<evidence type="ECO:0000313" key="2">
    <source>
        <dbReference type="EMBL" id="EMG38208.1"/>
    </source>
</evidence>
<proteinExistence type="predicted"/>
<dbReference type="Proteomes" id="UP000011922">
    <property type="component" value="Unassembled WGS sequence"/>
</dbReference>
<protein>
    <submittedName>
        <fullName evidence="2">Uncharacterized protein</fullName>
    </submittedName>
</protein>